<dbReference type="EMBL" id="BAAAZW010000006">
    <property type="protein sequence ID" value="GAA3962064.1"/>
    <property type="molecule type" value="Genomic_DNA"/>
</dbReference>
<dbReference type="SUPFAM" id="SSF48613">
    <property type="entry name" value="Heme oxygenase-like"/>
    <property type="match status" value="1"/>
</dbReference>
<organism evidence="1 2">
    <name type="scientific">Gordonia caeni</name>
    <dbReference type="NCBI Taxonomy" id="1007097"/>
    <lineage>
        <taxon>Bacteria</taxon>
        <taxon>Bacillati</taxon>
        <taxon>Actinomycetota</taxon>
        <taxon>Actinomycetes</taxon>
        <taxon>Mycobacteriales</taxon>
        <taxon>Gordoniaceae</taxon>
        <taxon>Gordonia</taxon>
    </lineage>
</organism>
<dbReference type="Proteomes" id="UP001418444">
    <property type="component" value="Unassembled WGS sequence"/>
</dbReference>
<dbReference type="Gene3D" id="1.20.910.10">
    <property type="entry name" value="Heme oxygenase-like"/>
    <property type="match status" value="1"/>
</dbReference>
<sequence length="337" mass="35700">MQSVPHAGTAAGGPLLPSPRGPLSAAIVRALREDRPLDGVDVAGVDPWGDDLQVALTVCQELHYRGWRDVDAAREWDPGMVAARVALEDRFLAAVDEACFEPGASVAEELTMLLRAGGGDGVAGHLESAGSHREFADYFAARSIYHLKEGDPHAWVIPRLPAAAKAPFVAVEFDEFGGGHPARVHQELYARLLTDFGLAPGYLAYLDAAPAVVLAPVTLMTALGLRRARRGAVVGHFAATEITSSPGSARMLAGLRRLGAPESVCFFYREHVEADAVHEIVVRDDVIGGLLAAEPGLEVDVVAGIRAFLLVEDRLEAAFLAAWKAGETLMGPSVPPA</sequence>
<dbReference type="Pfam" id="PF14518">
    <property type="entry name" value="Haem_oxygenas_2"/>
    <property type="match status" value="1"/>
</dbReference>
<reference evidence="2" key="1">
    <citation type="journal article" date="2019" name="Int. J. Syst. Evol. Microbiol.">
        <title>The Global Catalogue of Microorganisms (GCM) 10K type strain sequencing project: providing services to taxonomists for standard genome sequencing and annotation.</title>
        <authorList>
            <consortium name="The Broad Institute Genomics Platform"/>
            <consortium name="The Broad Institute Genome Sequencing Center for Infectious Disease"/>
            <person name="Wu L."/>
            <person name="Ma J."/>
        </authorList>
    </citation>
    <scope>NUCLEOTIDE SEQUENCE [LARGE SCALE GENOMIC DNA]</scope>
    <source>
        <strain evidence="2">JCM 16923</strain>
    </source>
</reference>
<proteinExistence type="predicted"/>
<protein>
    <submittedName>
        <fullName evidence="1">Iron-containing redox enzyme family protein</fullName>
    </submittedName>
</protein>
<evidence type="ECO:0000313" key="2">
    <source>
        <dbReference type="Proteomes" id="UP001418444"/>
    </source>
</evidence>
<keyword evidence="2" id="KW-1185">Reference proteome</keyword>
<dbReference type="InterPro" id="IPR016084">
    <property type="entry name" value="Haem_Oase-like_multi-hlx"/>
</dbReference>
<name>A0ABP7P9S9_9ACTN</name>
<comment type="caution">
    <text evidence="1">The sequence shown here is derived from an EMBL/GenBank/DDBJ whole genome shotgun (WGS) entry which is preliminary data.</text>
</comment>
<evidence type="ECO:0000313" key="1">
    <source>
        <dbReference type="EMBL" id="GAA3962064.1"/>
    </source>
</evidence>
<gene>
    <name evidence="1" type="ORF">GCM10022231_22750</name>
</gene>
<accession>A0ABP7P9S9</accession>
<dbReference type="SMART" id="SM01236">
    <property type="entry name" value="Haem_oxygenase_2"/>
    <property type="match status" value="1"/>
</dbReference>